<keyword evidence="1" id="KW-0472">Membrane</keyword>
<protein>
    <submittedName>
        <fullName evidence="2">(rape) hypothetical protein</fullName>
    </submittedName>
</protein>
<evidence type="ECO:0000313" key="2">
    <source>
        <dbReference type="EMBL" id="CAF2068503.1"/>
    </source>
</evidence>
<keyword evidence="1" id="KW-0812">Transmembrane</keyword>
<accession>A0A816R5U1</accession>
<reference evidence="2" key="1">
    <citation type="submission" date="2021-01" db="EMBL/GenBank/DDBJ databases">
        <authorList>
            <consortium name="Genoscope - CEA"/>
            <person name="William W."/>
        </authorList>
    </citation>
    <scope>NUCLEOTIDE SEQUENCE</scope>
</reference>
<organism evidence="2">
    <name type="scientific">Brassica napus</name>
    <name type="common">Rape</name>
    <dbReference type="NCBI Taxonomy" id="3708"/>
    <lineage>
        <taxon>Eukaryota</taxon>
        <taxon>Viridiplantae</taxon>
        <taxon>Streptophyta</taxon>
        <taxon>Embryophyta</taxon>
        <taxon>Tracheophyta</taxon>
        <taxon>Spermatophyta</taxon>
        <taxon>Magnoliopsida</taxon>
        <taxon>eudicotyledons</taxon>
        <taxon>Gunneridae</taxon>
        <taxon>Pentapetalae</taxon>
        <taxon>rosids</taxon>
        <taxon>malvids</taxon>
        <taxon>Brassicales</taxon>
        <taxon>Brassicaceae</taxon>
        <taxon>Brassiceae</taxon>
        <taxon>Brassica</taxon>
    </lineage>
</organism>
<dbReference type="EMBL" id="HG994365">
    <property type="protein sequence ID" value="CAF2068503.1"/>
    <property type="molecule type" value="Genomic_DNA"/>
</dbReference>
<gene>
    <name evidence="2" type="ORF">DARMORV10_C01P07210.1</name>
</gene>
<sequence>MLTWCAWPLLATSIERSTVSFFCLTLSFAYPFFVIREVFINRDKFLSTLFFLVNLLTSSGIKES</sequence>
<name>A0A816R5U1_BRANA</name>
<dbReference type="Proteomes" id="UP001295469">
    <property type="component" value="Chromosome C01"/>
</dbReference>
<dbReference type="AlphaFoldDB" id="A0A816R5U1"/>
<proteinExistence type="predicted"/>
<feature type="transmembrane region" description="Helical" evidence="1">
    <location>
        <begin position="17"/>
        <end position="33"/>
    </location>
</feature>
<evidence type="ECO:0000256" key="1">
    <source>
        <dbReference type="SAM" id="Phobius"/>
    </source>
</evidence>
<keyword evidence="1" id="KW-1133">Transmembrane helix</keyword>